<dbReference type="PANTHER" id="PTHR18964:SF149">
    <property type="entry name" value="BIFUNCTIONAL UDP-N-ACETYLGLUCOSAMINE 2-EPIMERASE_N-ACETYLMANNOSAMINE KINASE"/>
    <property type="match status" value="1"/>
</dbReference>
<evidence type="ECO:0000313" key="2">
    <source>
        <dbReference type="EMBL" id="SEC96062.1"/>
    </source>
</evidence>
<comment type="similarity">
    <text evidence="1">Belongs to the ROK (NagC/XylR) family.</text>
</comment>
<evidence type="ECO:0000313" key="3">
    <source>
        <dbReference type="Proteomes" id="UP000198609"/>
    </source>
</evidence>
<dbReference type="Pfam" id="PF00480">
    <property type="entry name" value="ROK"/>
    <property type="match status" value="1"/>
</dbReference>
<sequence length="90" mass="9293">MLEETAAYLGAGIADLINLFNPERIILGGWAGLLLGGRVLPRIRAATASYALHRPYAQTEIGLAELGPDAVALGAATLPLAHFLATGGAR</sequence>
<dbReference type="Gene3D" id="3.30.420.40">
    <property type="match status" value="1"/>
</dbReference>
<organism evidence="2 3">
    <name type="scientific">Streptomyces melanosporofaciens</name>
    <dbReference type="NCBI Taxonomy" id="67327"/>
    <lineage>
        <taxon>Bacteria</taxon>
        <taxon>Bacillati</taxon>
        <taxon>Actinomycetota</taxon>
        <taxon>Actinomycetes</taxon>
        <taxon>Kitasatosporales</taxon>
        <taxon>Streptomycetaceae</taxon>
        <taxon>Streptomyces</taxon>
        <taxon>Streptomyces violaceusniger group</taxon>
    </lineage>
</organism>
<dbReference type="EMBL" id="FNST01000002">
    <property type="protein sequence ID" value="SEC96062.1"/>
    <property type="molecule type" value="Genomic_DNA"/>
</dbReference>
<accession>A0A1H4WRR1</accession>
<protein>
    <submittedName>
        <fullName evidence="2">ROK family protein</fullName>
    </submittedName>
</protein>
<name>A0A1H4WRR1_STRMJ</name>
<gene>
    <name evidence="2" type="ORF">SAMN04490356_6250</name>
</gene>
<proteinExistence type="inferred from homology"/>
<dbReference type="InterPro" id="IPR000600">
    <property type="entry name" value="ROK"/>
</dbReference>
<dbReference type="Proteomes" id="UP000198609">
    <property type="component" value="Unassembled WGS sequence"/>
</dbReference>
<dbReference type="SUPFAM" id="SSF53067">
    <property type="entry name" value="Actin-like ATPase domain"/>
    <property type="match status" value="1"/>
</dbReference>
<keyword evidence="3" id="KW-1185">Reference proteome</keyword>
<evidence type="ECO:0000256" key="1">
    <source>
        <dbReference type="ARBA" id="ARBA00006479"/>
    </source>
</evidence>
<dbReference type="AlphaFoldDB" id="A0A1H4WRR1"/>
<dbReference type="InterPro" id="IPR043129">
    <property type="entry name" value="ATPase_NBD"/>
</dbReference>
<reference evidence="3" key="1">
    <citation type="submission" date="2016-10" db="EMBL/GenBank/DDBJ databases">
        <authorList>
            <person name="Varghese N."/>
            <person name="Submissions S."/>
        </authorList>
    </citation>
    <scope>NUCLEOTIDE SEQUENCE [LARGE SCALE GENOMIC DNA]</scope>
    <source>
        <strain evidence="3">DSM 40318</strain>
    </source>
</reference>
<dbReference type="PANTHER" id="PTHR18964">
    <property type="entry name" value="ROK (REPRESSOR, ORF, KINASE) FAMILY"/>
    <property type="match status" value="1"/>
</dbReference>